<dbReference type="Proteomes" id="UP001219956">
    <property type="component" value="Unassembled WGS sequence"/>
</dbReference>
<dbReference type="InterPro" id="IPR003661">
    <property type="entry name" value="HisK_dim/P_dom"/>
</dbReference>
<keyword evidence="5" id="KW-0808">Transferase</keyword>
<feature type="domain" description="PAC" evidence="16">
    <location>
        <begin position="362"/>
        <end position="414"/>
    </location>
</feature>
<dbReference type="CDD" id="cd00130">
    <property type="entry name" value="PAS"/>
    <property type="match status" value="1"/>
</dbReference>
<evidence type="ECO:0000256" key="4">
    <source>
        <dbReference type="ARBA" id="ARBA00022553"/>
    </source>
</evidence>
<dbReference type="SMART" id="SM00091">
    <property type="entry name" value="PAS"/>
    <property type="match status" value="1"/>
</dbReference>
<dbReference type="PANTHER" id="PTHR42878">
    <property type="entry name" value="TWO-COMPONENT HISTIDINE KINASE"/>
    <property type="match status" value="1"/>
</dbReference>
<evidence type="ECO:0000256" key="2">
    <source>
        <dbReference type="ARBA" id="ARBA00004141"/>
    </source>
</evidence>
<dbReference type="PROSITE" id="PS50112">
    <property type="entry name" value="PAS"/>
    <property type="match status" value="1"/>
</dbReference>
<evidence type="ECO:0000256" key="6">
    <source>
        <dbReference type="ARBA" id="ARBA00022692"/>
    </source>
</evidence>
<evidence type="ECO:0000256" key="11">
    <source>
        <dbReference type="ARBA" id="ARBA00023012"/>
    </source>
</evidence>
<evidence type="ECO:0000313" key="17">
    <source>
        <dbReference type="EMBL" id="MDC7717778.1"/>
    </source>
</evidence>
<keyword evidence="12 13" id="KW-0472">Membrane</keyword>
<evidence type="ECO:0000259" key="15">
    <source>
        <dbReference type="PROSITE" id="PS50112"/>
    </source>
</evidence>
<dbReference type="InterPro" id="IPR004358">
    <property type="entry name" value="Sig_transdc_His_kin-like_C"/>
</dbReference>
<proteinExistence type="predicted"/>
<evidence type="ECO:0000256" key="1">
    <source>
        <dbReference type="ARBA" id="ARBA00000085"/>
    </source>
</evidence>
<evidence type="ECO:0000256" key="9">
    <source>
        <dbReference type="ARBA" id="ARBA00022840"/>
    </source>
</evidence>
<dbReference type="PANTHER" id="PTHR42878:SF7">
    <property type="entry name" value="SENSOR HISTIDINE KINASE GLRK"/>
    <property type="match status" value="1"/>
</dbReference>
<reference evidence="17 18" key="1">
    <citation type="submission" date="2023-01" db="EMBL/GenBank/DDBJ databases">
        <title>Novel species of the genus Vogesella isolated from rivers.</title>
        <authorList>
            <person name="Lu H."/>
        </authorList>
    </citation>
    <scope>NUCLEOTIDE SEQUENCE [LARGE SCALE GENOMIC DNA]</scope>
    <source>
        <strain evidence="17 18">DC21W</strain>
    </source>
</reference>
<evidence type="ECO:0000256" key="13">
    <source>
        <dbReference type="SAM" id="Phobius"/>
    </source>
</evidence>
<dbReference type="InterPro" id="IPR003594">
    <property type="entry name" value="HATPase_dom"/>
</dbReference>
<evidence type="ECO:0000259" key="16">
    <source>
        <dbReference type="PROSITE" id="PS50113"/>
    </source>
</evidence>
<keyword evidence="18" id="KW-1185">Reference proteome</keyword>
<dbReference type="Gene3D" id="1.10.287.130">
    <property type="match status" value="1"/>
</dbReference>
<dbReference type="SUPFAM" id="SSF55874">
    <property type="entry name" value="ATPase domain of HSP90 chaperone/DNA topoisomerase II/histidine kinase"/>
    <property type="match status" value="1"/>
</dbReference>
<evidence type="ECO:0000256" key="8">
    <source>
        <dbReference type="ARBA" id="ARBA00022777"/>
    </source>
</evidence>
<keyword evidence="9" id="KW-0067">ATP-binding</keyword>
<evidence type="ECO:0000256" key="12">
    <source>
        <dbReference type="ARBA" id="ARBA00023136"/>
    </source>
</evidence>
<dbReference type="InterPro" id="IPR050351">
    <property type="entry name" value="BphY/WalK/GraS-like"/>
</dbReference>
<keyword evidence="4" id="KW-0597">Phosphoprotein</keyword>
<feature type="transmembrane region" description="Helical" evidence="13">
    <location>
        <begin position="15"/>
        <end position="38"/>
    </location>
</feature>
<dbReference type="InterPro" id="IPR036097">
    <property type="entry name" value="HisK_dim/P_sf"/>
</dbReference>
<evidence type="ECO:0000256" key="7">
    <source>
        <dbReference type="ARBA" id="ARBA00022741"/>
    </source>
</evidence>
<dbReference type="Pfam" id="PF02518">
    <property type="entry name" value="HATPase_c"/>
    <property type="match status" value="1"/>
</dbReference>
<accession>A0ABT5IYZ0</accession>
<dbReference type="SMART" id="SM00387">
    <property type="entry name" value="HATPase_c"/>
    <property type="match status" value="1"/>
</dbReference>
<dbReference type="Gene3D" id="3.30.450.20">
    <property type="entry name" value="PAS domain"/>
    <property type="match status" value="1"/>
</dbReference>
<keyword evidence="10 13" id="KW-1133">Transmembrane helix</keyword>
<dbReference type="InterPro" id="IPR000700">
    <property type="entry name" value="PAS-assoc_C"/>
</dbReference>
<dbReference type="NCBIfam" id="TIGR00229">
    <property type="entry name" value="sensory_box"/>
    <property type="match status" value="1"/>
</dbReference>
<dbReference type="SMART" id="SM00086">
    <property type="entry name" value="PAC"/>
    <property type="match status" value="2"/>
</dbReference>
<dbReference type="SUPFAM" id="SSF55785">
    <property type="entry name" value="PYP-like sensor domain (PAS domain)"/>
    <property type="match status" value="2"/>
</dbReference>
<dbReference type="InterPro" id="IPR001610">
    <property type="entry name" value="PAC"/>
</dbReference>
<comment type="caution">
    <text evidence="17">The sequence shown here is derived from an EMBL/GenBank/DDBJ whole genome shotgun (WGS) entry which is preliminary data.</text>
</comment>
<keyword evidence="6 13" id="KW-0812">Transmembrane</keyword>
<dbReference type="EMBL" id="JAQQLF010000012">
    <property type="protein sequence ID" value="MDC7717778.1"/>
    <property type="molecule type" value="Genomic_DNA"/>
</dbReference>
<feature type="transmembrane region" description="Helical" evidence="13">
    <location>
        <begin position="245"/>
        <end position="268"/>
    </location>
</feature>
<dbReference type="SUPFAM" id="SSF47384">
    <property type="entry name" value="Homodimeric domain of signal transducing histidine kinase"/>
    <property type="match status" value="1"/>
</dbReference>
<feature type="domain" description="PAS" evidence="15">
    <location>
        <begin position="286"/>
        <end position="358"/>
    </location>
</feature>
<dbReference type="SMART" id="SM00388">
    <property type="entry name" value="HisKA"/>
    <property type="match status" value="1"/>
</dbReference>
<evidence type="ECO:0000259" key="14">
    <source>
        <dbReference type="PROSITE" id="PS50109"/>
    </source>
</evidence>
<dbReference type="InterPro" id="IPR005467">
    <property type="entry name" value="His_kinase_dom"/>
</dbReference>
<sequence>MILSEHASHVTPRRLWVAASLILIGLLLALGGLFWVVYKDWRDEQRDGLIQELLWLDQSLRLHLEGHQQSVESMQLDAPLTRAQSRRFFAAAALLQRESKEIEAVQWVGPRGAVLLDAQKRTGLQLGGDAYDALWRAERLGRSAYSPPYLGQDGKYRFDLAVPVFESGRYLGGLRLVYRMDLLLQYQVPWWLATKYHISLVDLGGKALASKFDQASPVGTLSHELSFDPPGYGVSLRAITYRAGVGFSLPVLSLLIGLLVVALLFALWRIRGQVRVRARAERALQHEMSLRRSVEDSMKSGLIAFAGNGQILRVNRAMSELTGLSADELVGQQLPYSFWAEEDYPLLMQAMQAMLAGQLPEHGFELPFRHRDGEKVEVRLYATPLLLEGGRHDGWVASMYDITELKKKRVALDESHRRFLAVLNGLESGLCVIDGDTRQLLYANPAFAAGWASFAVDGSYCPLMPGLLGETHATAANLECSPDGGRSWFQLQYRRIDWVGGEPAWLCMLLDVTDARARAERELAQEERFQTTSRLIAMGEMASSLAHELNQPLTAISTYAAGLARKLPAEQAQARGVGEAVQAIADQARRAGQIVNSIRAFVKKHAPQLELSDPDLAVRRVLALAQPMADKHGVRLVLEPARGSLRVEMDPVLIEQVLLNLIKNAIEAMREAGSVRPTIHLRSATGKQFWRVEVSDNGPGLQDGVKENLFTPFYSTKTDGMGIGLNICRSIVEFHRGEFGVSTPLAGGCVFWFTLPVFVPQG</sequence>
<dbReference type="InterPro" id="IPR035965">
    <property type="entry name" value="PAS-like_dom_sf"/>
</dbReference>
<dbReference type="InterPro" id="IPR000014">
    <property type="entry name" value="PAS"/>
</dbReference>
<dbReference type="PROSITE" id="PS50113">
    <property type="entry name" value="PAC"/>
    <property type="match status" value="1"/>
</dbReference>
<keyword evidence="7" id="KW-0547">Nucleotide-binding</keyword>
<evidence type="ECO:0000256" key="10">
    <source>
        <dbReference type="ARBA" id="ARBA00022989"/>
    </source>
</evidence>
<dbReference type="Pfam" id="PF13188">
    <property type="entry name" value="PAS_8"/>
    <property type="match status" value="1"/>
</dbReference>
<keyword evidence="11" id="KW-0902">Two-component regulatory system</keyword>
<keyword evidence="8" id="KW-0418">Kinase</keyword>
<evidence type="ECO:0000256" key="5">
    <source>
        <dbReference type="ARBA" id="ARBA00022679"/>
    </source>
</evidence>
<name>A0ABT5IYZ0_9NEIS</name>
<dbReference type="RefSeq" id="WP_272752084.1">
    <property type="nucleotide sequence ID" value="NZ_JAQQLF010000012.1"/>
</dbReference>
<dbReference type="InterPro" id="IPR013767">
    <property type="entry name" value="PAS_fold"/>
</dbReference>
<organism evidence="17 18">
    <name type="scientific">Vogesella aquatica</name>
    <dbReference type="NCBI Taxonomy" id="2984206"/>
    <lineage>
        <taxon>Bacteria</taxon>
        <taxon>Pseudomonadati</taxon>
        <taxon>Pseudomonadota</taxon>
        <taxon>Betaproteobacteria</taxon>
        <taxon>Neisseriales</taxon>
        <taxon>Chromobacteriaceae</taxon>
        <taxon>Vogesella</taxon>
    </lineage>
</organism>
<dbReference type="EC" id="2.7.13.3" evidence="3"/>
<comment type="subcellular location">
    <subcellularLocation>
        <location evidence="2">Membrane</location>
        <topology evidence="2">Multi-pass membrane protein</topology>
    </subcellularLocation>
</comment>
<dbReference type="PRINTS" id="PR00344">
    <property type="entry name" value="BCTRLSENSOR"/>
</dbReference>
<protein>
    <recommendedName>
        <fullName evidence="3">histidine kinase</fullName>
        <ecNumber evidence="3">2.7.13.3</ecNumber>
    </recommendedName>
</protein>
<dbReference type="Pfam" id="PF00989">
    <property type="entry name" value="PAS"/>
    <property type="match status" value="1"/>
</dbReference>
<dbReference type="PROSITE" id="PS50109">
    <property type="entry name" value="HIS_KIN"/>
    <property type="match status" value="1"/>
</dbReference>
<feature type="domain" description="Histidine kinase" evidence="14">
    <location>
        <begin position="544"/>
        <end position="759"/>
    </location>
</feature>
<evidence type="ECO:0000313" key="18">
    <source>
        <dbReference type="Proteomes" id="UP001219956"/>
    </source>
</evidence>
<dbReference type="Gene3D" id="3.30.565.10">
    <property type="entry name" value="Histidine kinase-like ATPase, C-terminal domain"/>
    <property type="match status" value="1"/>
</dbReference>
<dbReference type="Pfam" id="PF00512">
    <property type="entry name" value="HisKA"/>
    <property type="match status" value="1"/>
</dbReference>
<gene>
    <name evidence="17" type="ORF">PQU95_11210</name>
</gene>
<evidence type="ECO:0000256" key="3">
    <source>
        <dbReference type="ARBA" id="ARBA00012438"/>
    </source>
</evidence>
<dbReference type="InterPro" id="IPR036890">
    <property type="entry name" value="HATPase_C_sf"/>
</dbReference>
<dbReference type="CDD" id="cd00082">
    <property type="entry name" value="HisKA"/>
    <property type="match status" value="1"/>
</dbReference>
<comment type="catalytic activity">
    <reaction evidence="1">
        <text>ATP + protein L-histidine = ADP + protein N-phospho-L-histidine.</text>
        <dbReference type="EC" id="2.7.13.3"/>
    </reaction>
</comment>